<dbReference type="PANTHER" id="PTHR44688:SF16">
    <property type="entry name" value="DNA-BINDING TRANSCRIPTIONAL ACTIVATOR DEVR_DOSR"/>
    <property type="match status" value="1"/>
</dbReference>
<dbReference type="Gene3D" id="1.10.10.10">
    <property type="entry name" value="Winged helix-like DNA-binding domain superfamily/Winged helix DNA-binding domain"/>
    <property type="match status" value="1"/>
</dbReference>
<keyword evidence="4" id="KW-0812">Transmembrane</keyword>
<keyword evidence="4" id="KW-0472">Membrane</keyword>
<keyword evidence="4" id="KW-1133">Transmembrane helix</keyword>
<evidence type="ECO:0000259" key="5">
    <source>
        <dbReference type="PROSITE" id="PS50043"/>
    </source>
</evidence>
<evidence type="ECO:0000313" key="7">
    <source>
        <dbReference type="Proteomes" id="UP000193435"/>
    </source>
</evidence>
<dbReference type="GO" id="GO:0006355">
    <property type="term" value="P:regulation of DNA-templated transcription"/>
    <property type="evidence" value="ECO:0007669"/>
    <property type="project" value="InterPro"/>
</dbReference>
<dbReference type="AlphaFoldDB" id="A0A1X7MUK8"/>
<keyword evidence="2" id="KW-0238">DNA-binding</keyword>
<dbReference type="SUPFAM" id="SSF46894">
    <property type="entry name" value="C-terminal effector domain of the bipartite response regulators"/>
    <property type="match status" value="1"/>
</dbReference>
<dbReference type="Pfam" id="PF00196">
    <property type="entry name" value="GerE"/>
    <property type="match status" value="1"/>
</dbReference>
<dbReference type="EMBL" id="FXBJ01000002">
    <property type="protein sequence ID" value="SMH28031.1"/>
    <property type="molecule type" value="Genomic_DNA"/>
</dbReference>
<dbReference type="PRINTS" id="PR00038">
    <property type="entry name" value="HTHLUXR"/>
</dbReference>
<dbReference type="InterPro" id="IPR016032">
    <property type="entry name" value="Sig_transdc_resp-reg_C-effctor"/>
</dbReference>
<protein>
    <submittedName>
        <fullName evidence="6">Regulatory protein, luxR family</fullName>
    </submittedName>
</protein>
<gene>
    <name evidence="6" type="ORF">SAMN04488700_0820</name>
</gene>
<evidence type="ECO:0000256" key="2">
    <source>
        <dbReference type="ARBA" id="ARBA00023125"/>
    </source>
</evidence>
<dbReference type="PROSITE" id="PS50043">
    <property type="entry name" value="HTH_LUXR_2"/>
    <property type="match status" value="1"/>
</dbReference>
<feature type="domain" description="HTH luxR-type" evidence="5">
    <location>
        <begin position="281"/>
        <end position="346"/>
    </location>
</feature>
<feature type="transmembrane region" description="Helical" evidence="4">
    <location>
        <begin position="102"/>
        <end position="121"/>
    </location>
</feature>
<proteinExistence type="predicted"/>
<keyword evidence="1" id="KW-0805">Transcription regulation</keyword>
<feature type="transmembrane region" description="Helical" evidence="4">
    <location>
        <begin position="6"/>
        <end position="28"/>
    </location>
</feature>
<keyword evidence="3" id="KW-0804">Transcription</keyword>
<dbReference type="PANTHER" id="PTHR44688">
    <property type="entry name" value="DNA-BINDING TRANSCRIPTIONAL ACTIVATOR DEVR_DOSR"/>
    <property type="match status" value="1"/>
</dbReference>
<feature type="transmembrane region" description="Helical" evidence="4">
    <location>
        <begin position="35"/>
        <end position="54"/>
    </location>
</feature>
<name>A0A1X7MUK8_9LACT</name>
<dbReference type="CDD" id="cd06170">
    <property type="entry name" value="LuxR_C_like"/>
    <property type="match status" value="1"/>
</dbReference>
<dbReference type="RefSeq" id="WP_159446048.1">
    <property type="nucleotide sequence ID" value="NZ_FOAH01000006.1"/>
</dbReference>
<keyword evidence="7" id="KW-1185">Reference proteome</keyword>
<feature type="transmembrane region" description="Helical" evidence="4">
    <location>
        <begin position="127"/>
        <end position="147"/>
    </location>
</feature>
<evidence type="ECO:0000256" key="3">
    <source>
        <dbReference type="ARBA" id="ARBA00023163"/>
    </source>
</evidence>
<organism evidence="6 7">
    <name type="scientific">Carnobacterium iners</name>
    <dbReference type="NCBI Taxonomy" id="1073423"/>
    <lineage>
        <taxon>Bacteria</taxon>
        <taxon>Bacillati</taxon>
        <taxon>Bacillota</taxon>
        <taxon>Bacilli</taxon>
        <taxon>Lactobacillales</taxon>
        <taxon>Carnobacteriaceae</taxon>
        <taxon>Carnobacterium</taxon>
    </lineage>
</organism>
<dbReference type="Proteomes" id="UP000193435">
    <property type="component" value="Unassembled WGS sequence"/>
</dbReference>
<dbReference type="SMART" id="SM00421">
    <property type="entry name" value="HTH_LUXR"/>
    <property type="match status" value="1"/>
</dbReference>
<evidence type="ECO:0000256" key="1">
    <source>
        <dbReference type="ARBA" id="ARBA00023015"/>
    </source>
</evidence>
<reference evidence="6 7" key="1">
    <citation type="submission" date="2017-04" db="EMBL/GenBank/DDBJ databases">
        <authorList>
            <person name="Afonso C.L."/>
            <person name="Miller P.J."/>
            <person name="Scott M.A."/>
            <person name="Spackman E."/>
            <person name="Goraichik I."/>
            <person name="Dimitrov K.M."/>
            <person name="Suarez D.L."/>
            <person name="Swayne D.E."/>
        </authorList>
    </citation>
    <scope>NUCLEOTIDE SEQUENCE [LARGE SCALE GENOMIC DNA]</scope>
    <source>
        <strain evidence="6 7">LMG26642</strain>
    </source>
</reference>
<dbReference type="InterPro" id="IPR000792">
    <property type="entry name" value="Tscrpt_reg_LuxR_C"/>
</dbReference>
<feature type="transmembrane region" description="Helical" evidence="4">
    <location>
        <begin position="167"/>
        <end position="188"/>
    </location>
</feature>
<evidence type="ECO:0000256" key="4">
    <source>
        <dbReference type="SAM" id="Phobius"/>
    </source>
</evidence>
<dbReference type="InterPro" id="IPR036388">
    <property type="entry name" value="WH-like_DNA-bd_sf"/>
</dbReference>
<dbReference type="STRING" id="1073423.SAMN04488700_0820"/>
<evidence type="ECO:0000313" key="6">
    <source>
        <dbReference type="EMBL" id="SMH28031.1"/>
    </source>
</evidence>
<sequence length="347" mass="40240">MTTITFLYNIFLLILFSTALTCIFALYIKSKRKTYLYTALLLLLFISDNTVIYMTEFLQNFSQQYDNGFMDVPAFKTIIVLGTAYLYNTINNEVLQIKKRSIDYFVLLAFAIYLLFIPMFPDSALNVWLYYLPAQLYLGYLALSSLIKVKKEPVLYSDAFYHNYKILLKLSLLFSVLILIEDTIVIFNFDSYSSLLVKINNRSLSEDLLSIIYANVIIIHSFKYLSSSNVSTKKPAIDGPLHSNIFEEVNPIDYKSSMRASTMTDCEKKNIEDNCQDPQDTFCGKYQFTNREKDVFYKILEAKSNEEISQELFISVGTVKTHTHNIYQKAGVNKRTQLVQIYHQEDK</sequence>
<feature type="transmembrane region" description="Helical" evidence="4">
    <location>
        <begin position="74"/>
        <end position="90"/>
    </location>
</feature>
<accession>A0A1X7MUK8</accession>
<dbReference type="GO" id="GO:0003677">
    <property type="term" value="F:DNA binding"/>
    <property type="evidence" value="ECO:0007669"/>
    <property type="project" value="UniProtKB-KW"/>
</dbReference>